<evidence type="ECO:0000256" key="1">
    <source>
        <dbReference type="ARBA" id="ARBA00002355"/>
    </source>
</evidence>
<evidence type="ECO:0000313" key="8">
    <source>
        <dbReference type="EMBL" id="KAK0465092.1"/>
    </source>
</evidence>
<dbReference type="InterPro" id="IPR011989">
    <property type="entry name" value="ARM-like"/>
</dbReference>
<comment type="similarity">
    <text evidence="3 5">Belongs to the IPI1/TEX10 family.</text>
</comment>
<organism evidence="8 9">
    <name type="scientific">Armillaria tabescens</name>
    <name type="common">Ringless honey mushroom</name>
    <name type="synonym">Agaricus tabescens</name>
    <dbReference type="NCBI Taxonomy" id="1929756"/>
    <lineage>
        <taxon>Eukaryota</taxon>
        <taxon>Fungi</taxon>
        <taxon>Dikarya</taxon>
        <taxon>Basidiomycota</taxon>
        <taxon>Agaricomycotina</taxon>
        <taxon>Agaricomycetes</taxon>
        <taxon>Agaricomycetidae</taxon>
        <taxon>Agaricales</taxon>
        <taxon>Marasmiineae</taxon>
        <taxon>Physalacriaceae</taxon>
        <taxon>Desarmillaria</taxon>
    </lineage>
</organism>
<dbReference type="EMBL" id="JAUEPS010000005">
    <property type="protein sequence ID" value="KAK0465092.1"/>
    <property type="molecule type" value="Genomic_DNA"/>
</dbReference>
<dbReference type="InterPro" id="IPR016024">
    <property type="entry name" value="ARM-type_fold"/>
</dbReference>
<name>A0AA39NG97_ARMTA</name>
<comment type="caution">
    <text evidence="8">The sequence shown here is derived from an EMBL/GenBank/DDBJ whole genome shotgun (WGS) entry which is preliminary data.</text>
</comment>
<evidence type="ECO:0000256" key="5">
    <source>
        <dbReference type="RuleBase" id="RU368021"/>
    </source>
</evidence>
<dbReference type="AlphaFoldDB" id="A0AA39NG97"/>
<feature type="region of interest" description="Disordered" evidence="6">
    <location>
        <begin position="287"/>
        <end position="321"/>
    </location>
</feature>
<dbReference type="GeneID" id="85364148"/>
<dbReference type="PANTHER" id="PTHR16056:SF2">
    <property type="entry name" value="TESTIS-EXPRESSED PROTEIN 10"/>
    <property type="match status" value="1"/>
</dbReference>
<evidence type="ECO:0000256" key="6">
    <source>
        <dbReference type="SAM" id="MobiDB-lite"/>
    </source>
</evidence>
<comment type="subcellular location">
    <subcellularLocation>
        <location evidence="2 5">Nucleus</location>
    </subcellularLocation>
</comment>
<keyword evidence="5" id="KW-0690">Ribosome biogenesis</keyword>
<dbReference type="Gene3D" id="1.25.10.10">
    <property type="entry name" value="Leucine-rich Repeat Variant"/>
    <property type="match status" value="1"/>
</dbReference>
<keyword evidence="5" id="KW-0698">rRNA processing</keyword>
<protein>
    <recommendedName>
        <fullName evidence="5">Pre-rRNA-processing protein</fullName>
    </recommendedName>
</protein>
<dbReference type="GO" id="GO:0006364">
    <property type="term" value="P:rRNA processing"/>
    <property type="evidence" value="ECO:0007669"/>
    <property type="project" value="UniProtKB-UniRule"/>
</dbReference>
<dbReference type="GO" id="GO:0120330">
    <property type="term" value="C:rixosome complex"/>
    <property type="evidence" value="ECO:0007669"/>
    <property type="project" value="UniProtKB-UniRule"/>
</dbReference>
<dbReference type="PANTHER" id="PTHR16056">
    <property type="entry name" value="REGULATOR OF MICROTUBULE DYNAMICS PROTEIN"/>
    <property type="match status" value="1"/>
</dbReference>
<keyword evidence="4 5" id="KW-0539">Nucleus</keyword>
<proteinExistence type="inferred from homology"/>
<dbReference type="InterPro" id="IPR024679">
    <property type="entry name" value="Ipi1_N"/>
</dbReference>
<sequence>MPKSAKRRKDKAADFTKAKLKLGKGKQVAGNAIDTSFKARSIALPSQSITKDKDNYTPTTKRRLTFDELVAHTKHYGAATRKDALAGFRELFETYPHIINESLTTLFNSCVRLIGDEDAGVRKALLSFFTWLFPRIPKEQLIPHAPTLLLFTSSAQTHIFPEIRIDAIKFLDLLLIYIPEPVTSGWNQGGDKHGARVLEGYLGLLNAGTKFGENDGPIRATSTASVVLTAASKLVVLRSLATFLRQALSLTSRSDPRWYFASSFDSPASYGAFEQLLRPSSTYQDQEFPCRRWRDESDDNTGDEDFVLNEPRPSSSSMGAHQYLPDVLNMSEDLSASHAPGNIAFISNLARALQSTLVSTFLDYAPAVFSPSSNPPEVELDLILAVSDSVRSIYGEISHIQDTKNSSLLENLTSILGYMTPFFPFRPGGKRDIKIEQAFQDLNLVYCELTSLLVLTSRDAGSPLRSRQQRPSKTDNSKLSIQNDIVCDYVLRELSGGNVSPNQVPRSLTSAAYTSLTPTMWSLINTPSQSSNGVFGAVLEHGTVVSAKSALKKPTVDFISRLILMNTDRYYRGHFKIGQISQHSKLVDWIEALPKTLWELGNTDLALSETILRFLLRLLQRQPEVLHEKISRSLRSRLVPFFVVEHPVRGEIPGPFTKLPHGSTARRLALDVVATMQSMSFTDDKLYSSVSIAVKDTTDDTYWTLINL</sequence>
<gene>
    <name evidence="8" type="ORF">EV420DRAFT_1759822</name>
</gene>
<dbReference type="SUPFAM" id="SSF48371">
    <property type="entry name" value="ARM repeat"/>
    <property type="match status" value="1"/>
</dbReference>
<feature type="compositionally biased region" description="Acidic residues" evidence="6">
    <location>
        <begin position="296"/>
        <end position="307"/>
    </location>
</feature>
<dbReference type="RefSeq" id="XP_060336140.1">
    <property type="nucleotide sequence ID" value="XM_060480600.1"/>
</dbReference>
<keyword evidence="9" id="KW-1185">Reference proteome</keyword>
<accession>A0AA39NG97</accession>
<comment type="subunit">
    <text evidence="5">Component of the RIX1 complex.</text>
</comment>
<evidence type="ECO:0000256" key="3">
    <source>
        <dbReference type="ARBA" id="ARBA00006427"/>
    </source>
</evidence>
<evidence type="ECO:0000256" key="2">
    <source>
        <dbReference type="ARBA" id="ARBA00004123"/>
    </source>
</evidence>
<evidence type="ECO:0000256" key="4">
    <source>
        <dbReference type="ARBA" id="ARBA00023242"/>
    </source>
</evidence>
<evidence type="ECO:0000259" key="7">
    <source>
        <dbReference type="Pfam" id="PF12333"/>
    </source>
</evidence>
<comment type="function">
    <text evidence="1 5">Component of the RIX1 complex required for processing of ITS2 sequences from 35S pre-rRNA.</text>
</comment>
<feature type="domain" description="Pre-rRNA-processing protein Ipi1 N-terminal" evidence="7">
    <location>
        <begin position="139"/>
        <end position="244"/>
    </location>
</feature>
<evidence type="ECO:0000313" key="9">
    <source>
        <dbReference type="Proteomes" id="UP001175211"/>
    </source>
</evidence>
<dbReference type="Pfam" id="PF12333">
    <property type="entry name" value="Ipi1_N"/>
    <property type="match status" value="1"/>
</dbReference>
<reference evidence="8" key="1">
    <citation type="submission" date="2023-06" db="EMBL/GenBank/DDBJ databases">
        <authorList>
            <consortium name="Lawrence Berkeley National Laboratory"/>
            <person name="Ahrendt S."/>
            <person name="Sahu N."/>
            <person name="Indic B."/>
            <person name="Wong-Bajracharya J."/>
            <person name="Merenyi Z."/>
            <person name="Ke H.-M."/>
            <person name="Monk M."/>
            <person name="Kocsube S."/>
            <person name="Drula E."/>
            <person name="Lipzen A."/>
            <person name="Balint B."/>
            <person name="Henrissat B."/>
            <person name="Andreopoulos B."/>
            <person name="Martin F.M."/>
            <person name="Harder C.B."/>
            <person name="Rigling D."/>
            <person name="Ford K.L."/>
            <person name="Foster G.D."/>
            <person name="Pangilinan J."/>
            <person name="Papanicolaou A."/>
            <person name="Barry K."/>
            <person name="LaButti K."/>
            <person name="Viragh M."/>
            <person name="Koriabine M."/>
            <person name="Yan M."/>
            <person name="Riley R."/>
            <person name="Champramary S."/>
            <person name="Plett K.L."/>
            <person name="Tsai I.J."/>
            <person name="Slot J."/>
            <person name="Sipos G."/>
            <person name="Plett J."/>
            <person name="Nagy L.G."/>
            <person name="Grigoriev I.V."/>
        </authorList>
    </citation>
    <scope>NUCLEOTIDE SEQUENCE</scope>
    <source>
        <strain evidence="8">CCBAS 213</strain>
    </source>
</reference>
<dbReference type="GO" id="GO:0005634">
    <property type="term" value="C:nucleus"/>
    <property type="evidence" value="ECO:0007669"/>
    <property type="project" value="UniProtKB-SubCell"/>
</dbReference>
<dbReference type="Proteomes" id="UP001175211">
    <property type="component" value="Unassembled WGS sequence"/>
</dbReference>